<reference evidence="2 3" key="1">
    <citation type="submission" date="2014-08" db="EMBL/GenBank/DDBJ databases">
        <title>Clostridium innocuum, an unnegligible vancomycin-resistant pathogen causing extra-intestinal infections.</title>
        <authorList>
            <person name="Feng Y."/>
            <person name="Chiu C.-H."/>
        </authorList>
    </citation>
    <scope>NUCLEOTIDE SEQUENCE [LARGE SCALE GENOMIC DNA]</scope>
    <source>
        <strain evidence="2 3">AN88</strain>
    </source>
</reference>
<dbReference type="Proteomes" id="UP000030008">
    <property type="component" value="Unassembled WGS sequence"/>
</dbReference>
<dbReference type="Gene3D" id="1.25.40.10">
    <property type="entry name" value="Tetratricopeptide repeat domain"/>
    <property type="match status" value="1"/>
</dbReference>
<comment type="caution">
    <text evidence="2">The sequence shown here is derived from an EMBL/GenBank/DDBJ whole genome shotgun (WGS) entry which is preliminary data.</text>
</comment>
<dbReference type="PROSITE" id="PS50887">
    <property type="entry name" value="GGDEF"/>
    <property type="match status" value="1"/>
</dbReference>
<dbReference type="Pfam" id="PF00990">
    <property type="entry name" value="GGDEF"/>
    <property type="match status" value="1"/>
</dbReference>
<dbReference type="SUPFAM" id="SSF48452">
    <property type="entry name" value="TPR-like"/>
    <property type="match status" value="1"/>
</dbReference>
<sequence length="526" mass="61289">MDTIKETMQDLMDIIKKSKNSNMEEEYRCSVMLLNLGNQQQDSYALAFAHAYLADYYILTRQQDICLQHLHEAISCSEENHYDDLLLMCYTIAGLYYNSHFDEISAVQYYMKAYHIALEQNNLHEQMVILNNLCVLFMQKNDTVEALRYIRNAYEVFLKQQTPPEDHAQLIVILTLVELYIRNGQLNEAVNIYAAYGPLLHEGQAKGLRLHVALLCELFLADAFHRSDEIQKIADYFASAKLHHHLNRSMYFAFYNDIFDILLNIKDKKRCEQFLQYMGEICLEDDIEQQLQLHLSWINFAEVFHMEDTLINSYKQYYLLQKMVVNVTNKTKAESMKEKILMEHMLEEQERIVREKNVLEARVKIDGLTGLFNRSYFNTLCDVMQNNPDVKAIGIILVDVDYFKEYNDLYGHYKGDELLRRVALCLDENGDSRFFAARYGGDEFICLCVNTEKEEIESYLKRVYEDLRLAHIEHATSPAASLATVSIGYSLFDNDEGFDLETAITMADTALYQAKNSGRNRHSCCL</sequence>
<dbReference type="AlphaFoldDB" id="A0A099I3U4"/>
<dbReference type="PANTHER" id="PTHR45138">
    <property type="entry name" value="REGULATORY COMPONENTS OF SENSORY TRANSDUCTION SYSTEM"/>
    <property type="match status" value="1"/>
</dbReference>
<dbReference type="InterPro" id="IPR000160">
    <property type="entry name" value="GGDEF_dom"/>
</dbReference>
<dbReference type="GO" id="GO:0052621">
    <property type="term" value="F:diguanylate cyclase activity"/>
    <property type="evidence" value="ECO:0007669"/>
    <property type="project" value="TreeGrafter"/>
</dbReference>
<gene>
    <name evidence="2" type="ORF">CIAN88_13340</name>
</gene>
<dbReference type="InterPro" id="IPR029787">
    <property type="entry name" value="Nucleotide_cyclase"/>
</dbReference>
<dbReference type="CDD" id="cd01949">
    <property type="entry name" value="GGDEF"/>
    <property type="match status" value="1"/>
</dbReference>
<dbReference type="PANTHER" id="PTHR45138:SF9">
    <property type="entry name" value="DIGUANYLATE CYCLASE DGCM-RELATED"/>
    <property type="match status" value="1"/>
</dbReference>
<organism evidence="2 3">
    <name type="scientific">Clostridium innocuum</name>
    <dbReference type="NCBI Taxonomy" id="1522"/>
    <lineage>
        <taxon>Bacteria</taxon>
        <taxon>Bacillati</taxon>
        <taxon>Bacillota</taxon>
        <taxon>Clostridia</taxon>
        <taxon>Eubacteriales</taxon>
        <taxon>Clostridiaceae</taxon>
        <taxon>Clostridium</taxon>
    </lineage>
</organism>
<dbReference type="InterPro" id="IPR050469">
    <property type="entry name" value="Diguanylate_Cyclase"/>
</dbReference>
<dbReference type="Gene3D" id="3.30.70.270">
    <property type="match status" value="1"/>
</dbReference>
<dbReference type="InterPro" id="IPR011990">
    <property type="entry name" value="TPR-like_helical_dom_sf"/>
</dbReference>
<dbReference type="SUPFAM" id="SSF55073">
    <property type="entry name" value="Nucleotide cyclase"/>
    <property type="match status" value="1"/>
</dbReference>
<protein>
    <submittedName>
        <fullName evidence="2">Diguanylate cyclase</fullName>
    </submittedName>
</protein>
<accession>A0A099I3U4</accession>
<proteinExistence type="predicted"/>
<evidence type="ECO:0000313" key="3">
    <source>
        <dbReference type="Proteomes" id="UP000030008"/>
    </source>
</evidence>
<feature type="domain" description="GGDEF" evidence="1">
    <location>
        <begin position="391"/>
        <end position="526"/>
    </location>
</feature>
<dbReference type="RefSeq" id="WP_044905871.1">
    <property type="nucleotide sequence ID" value="NZ_JQIF01000057.1"/>
</dbReference>
<dbReference type="NCBIfam" id="TIGR00254">
    <property type="entry name" value="GGDEF"/>
    <property type="match status" value="1"/>
</dbReference>
<dbReference type="SMART" id="SM00267">
    <property type="entry name" value="GGDEF"/>
    <property type="match status" value="1"/>
</dbReference>
<dbReference type="EMBL" id="JQIF01000057">
    <property type="protein sequence ID" value="KGJ52654.1"/>
    <property type="molecule type" value="Genomic_DNA"/>
</dbReference>
<name>A0A099I3U4_CLOIN</name>
<dbReference type="InterPro" id="IPR043128">
    <property type="entry name" value="Rev_trsase/Diguanyl_cyclase"/>
</dbReference>
<evidence type="ECO:0000259" key="1">
    <source>
        <dbReference type="PROSITE" id="PS50887"/>
    </source>
</evidence>
<evidence type="ECO:0000313" key="2">
    <source>
        <dbReference type="EMBL" id="KGJ52654.1"/>
    </source>
</evidence>